<keyword evidence="5" id="KW-1185">Reference proteome</keyword>
<keyword evidence="4" id="KW-0689">Ribosomal protein</keyword>
<name>A0A4R2IXY5_9PSEU</name>
<dbReference type="Gene3D" id="3.40.630.30">
    <property type="match status" value="1"/>
</dbReference>
<feature type="domain" description="N-acetyltransferase" evidence="3">
    <location>
        <begin position="10"/>
        <end position="155"/>
    </location>
</feature>
<dbReference type="GO" id="GO:0005840">
    <property type="term" value="C:ribosome"/>
    <property type="evidence" value="ECO:0007669"/>
    <property type="project" value="UniProtKB-KW"/>
</dbReference>
<protein>
    <submittedName>
        <fullName evidence="4">Ribosomal protein S18 acetylase RimI-like enzyme</fullName>
    </submittedName>
</protein>
<dbReference type="EMBL" id="SLWS01000013">
    <property type="protein sequence ID" value="TCO50741.1"/>
    <property type="molecule type" value="Genomic_DNA"/>
</dbReference>
<dbReference type="Proteomes" id="UP000295680">
    <property type="component" value="Unassembled WGS sequence"/>
</dbReference>
<dbReference type="PROSITE" id="PS51186">
    <property type="entry name" value="GNAT"/>
    <property type="match status" value="1"/>
</dbReference>
<proteinExistence type="predicted"/>
<evidence type="ECO:0000256" key="1">
    <source>
        <dbReference type="ARBA" id="ARBA00022679"/>
    </source>
</evidence>
<dbReference type="SUPFAM" id="SSF55729">
    <property type="entry name" value="Acyl-CoA N-acyltransferases (Nat)"/>
    <property type="match status" value="1"/>
</dbReference>
<dbReference type="PANTHER" id="PTHR43877">
    <property type="entry name" value="AMINOALKYLPHOSPHONATE N-ACETYLTRANSFERASE-RELATED-RELATED"/>
    <property type="match status" value="1"/>
</dbReference>
<evidence type="ECO:0000256" key="2">
    <source>
        <dbReference type="ARBA" id="ARBA00023315"/>
    </source>
</evidence>
<dbReference type="InterPro" id="IPR050832">
    <property type="entry name" value="Bact_Acetyltransf"/>
</dbReference>
<dbReference type="InterPro" id="IPR000182">
    <property type="entry name" value="GNAT_dom"/>
</dbReference>
<dbReference type="GO" id="GO:0016747">
    <property type="term" value="F:acyltransferase activity, transferring groups other than amino-acyl groups"/>
    <property type="evidence" value="ECO:0007669"/>
    <property type="project" value="InterPro"/>
</dbReference>
<evidence type="ECO:0000313" key="4">
    <source>
        <dbReference type="EMBL" id="TCO50741.1"/>
    </source>
</evidence>
<accession>A0A4R2IXY5</accession>
<organism evidence="4 5">
    <name type="scientific">Actinocrispum wychmicini</name>
    <dbReference type="NCBI Taxonomy" id="1213861"/>
    <lineage>
        <taxon>Bacteria</taxon>
        <taxon>Bacillati</taxon>
        <taxon>Actinomycetota</taxon>
        <taxon>Actinomycetes</taxon>
        <taxon>Pseudonocardiales</taxon>
        <taxon>Pseudonocardiaceae</taxon>
        <taxon>Actinocrispum</taxon>
    </lineage>
</organism>
<gene>
    <name evidence="4" type="ORF">EV192_113119</name>
</gene>
<sequence>MPVPILLYMAVIRRAVPRDADDVVGLVREFYELDGHHFDARRVLKGLAPLLVGDEHGQVWLVVDGGLVGYAVVTWGWSLESGGRDALLDEIYLRVRGAGIGLALLTHARMAAALAGASRMFLETESHNDRVRAFYARSGFTADDSIWMSRDIGPL</sequence>
<evidence type="ECO:0000259" key="3">
    <source>
        <dbReference type="PROSITE" id="PS51186"/>
    </source>
</evidence>
<reference evidence="4 5" key="1">
    <citation type="submission" date="2019-03" db="EMBL/GenBank/DDBJ databases">
        <title>Genomic Encyclopedia of Type Strains, Phase IV (KMG-IV): sequencing the most valuable type-strain genomes for metagenomic binning, comparative biology and taxonomic classification.</title>
        <authorList>
            <person name="Goeker M."/>
        </authorList>
    </citation>
    <scope>NUCLEOTIDE SEQUENCE [LARGE SCALE GENOMIC DNA]</scope>
    <source>
        <strain evidence="4 5">DSM 45934</strain>
    </source>
</reference>
<keyword evidence="1" id="KW-0808">Transferase</keyword>
<keyword evidence="4" id="KW-0687">Ribonucleoprotein</keyword>
<evidence type="ECO:0000313" key="5">
    <source>
        <dbReference type="Proteomes" id="UP000295680"/>
    </source>
</evidence>
<keyword evidence="2" id="KW-0012">Acyltransferase</keyword>
<dbReference type="AlphaFoldDB" id="A0A4R2IXY5"/>
<dbReference type="Pfam" id="PF00583">
    <property type="entry name" value="Acetyltransf_1"/>
    <property type="match status" value="1"/>
</dbReference>
<comment type="caution">
    <text evidence="4">The sequence shown here is derived from an EMBL/GenBank/DDBJ whole genome shotgun (WGS) entry which is preliminary data.</text>
</comment>
<dbReference type="InterPro" id="IPR016181">
    <property type="entry name" value="Acyl_CoA_acyltransferase"/>
</dbReference>